<dbReference type="GO" id="GO:0016020">
    <property type="term" value="C:membrane"/>
    <property type="evidence" value="ECO:0007669"/>
    <property type="project" value="InterPro"/>
</dbReference>
<keyword evidence="3" id="KW-0378">Hydrolase</keyword>
<dbReference type="Pfam" id="PF05049">
    <property type="entry name" value="IIGP"/>
    <property type="match status" value="1"/>
</dbReference>
<dbReference type="InterPro" id="IPR027417">
    <property type="entry name" value="P-loop_NTPase"/>
</dbReference>
<dbReference type="Proteomes" id="UP001142489">
    <property type="component" value="Unassembled WGS sequence"/>
</dbReference>
<keyword evidence="7" id="KW-1185">Reference proteome</keyword>
<reference evidence="6" key="1">
    <citation type="journal article" date="2023" name="DNA Res.">
        <title>Chromosome-level genome assembly of Phrynocephalus forsythii using third-generation DNA sequencing and Hi-C analysis.</title>
        <authorList>
            <person name="Qi Y."/>
            <person name="Zhao W."/>
            <person name="Zhao Y."/>
            <person name="Niu C."/>
            <person name="Cao S."/>
            <person name="Zhang Y."/>
        </authorList>
    </citation>
    <scope>NUCLEOTIDE SEQUENCE</scope>
    <source>
        <tissue evidence="6">Muscle</tissue>
    </source>
</reference>
<comment type="caution">
    <text evidence="6">The sequence shown here is derived from an EMBL/GenBank/DDBJ whole genome shotgun (WGS) entry which is preliminary data.</text>
</comment>
<dbReference type="Gene3D" id="3.40.50.300">
    <property type="entry name" value="P-loop containing nucleotide triphosphate hydrolases"/>
    <property type="match status" value="1"/>
</dbReference>
<evidence type="ECO:0000256" key="4">
    <source>
        <dbReference type="ARBA" id="ARBA00023134"/>
    </source>
</evidence>
<dbReference type="PANTHER" id="PTHR32341">
    <property type="entry name" value="INTERFERON-INDUCIBLE GTPASE"/>
    <property type="match status" value="1"/>
</dbReference>
<dbReference type="InterPro" id="IPR051515">
    <property type="entry name" value="IRG"/>
</dbReference>
<dbReference type="PANTHER" id="PTHR32341:SF17">
    <property type="entry name" value="IRG-TYPE G DOMAIN-CONTAINING PROTEIN"/>
    <property type="match status" value="1"/>
</dbReference>
<sequence>MAGSEKDSKIVLTETQIKDLKRTFEKGSYSDLLGRLEETLASLENISLDVGVTGEPGVGKSSFINAFRDLRKGEEGAAPLERRPPIKILCRTHTPNTPRSFCGISRVSARLLSTPETT</sequence>
<keyword evidence="4" id="KW-0342">GTP-binding</keyword>
<organism evidence="6 7">
    <name type="scientific">Phrynocephalus forsythii</name>
    <dbReference type="NCBI Taxonomy" id="171643"/>
    <lineage>
        <taxon>Eukaryota</taxon>
        <taxon>Metazoa</taxon>
        <taxon>Chordata</taxon>
        <taxon>Craniata</taxon>
        <taxon>Vertebrata</taxon>
        <taxon>Euteleostomi</taxon>
        <taxon>Lepidosauria</taxon>
        <taxon>Squamata</taxon>
        <taxon>Bifurcata</taxon>
        <taxon>Unidentata</taxon>
        <taxon>Episquamata</taxon>
        <taxon>Toxicofera</taxon>
        <taxon>Iguania</taxon>
        <taxon>Acrodonta</taxon>
        <taxon>Agamidae</taxon>
        <taxon>Agaminae</taxon>
        <taxon>Phrynocephalus</taxon>
    </lineage>
</organism>
<evidence type="ECO:0000256" key="2">
    <source>
        <dbReference type="ARBA" id="ARBA00022741"/>
    </source>
</evidence>
<dbReference type="InterPro" id="IPR030385">
    <property type="entry name" value="G_IRG_dom"/>
</dbReference>
<evidence type="ECO:0000313" key="6">
    <source>
        <dbReference type="EMBL" id="KAJ7307519.1"/>
    </source>
</evidence>
<feature type="domain" description="IRG-type G" evidence="5">
    <location>
        <begin position="46"/>
        <end position="118"/>
    </location>
</feature>
<dbReference type="OrthoDB" id="422720at2759"/>
<keyword evidence="2" id="KW-0547">Nucleotide-binding</keyword>
<evidence type="ECO:0000313" key="7">
    <source>
        <dbReference type="Proteomes" id="UP001142489"/>
    </source>
</evidence>
<comment type="similarity">
    <text evidence="1">Belongs to the TRAFAC class dynamin-like GTPase superfamily. IRG family.</text>
</comment>
<dbReference type="GO" id="GO:0003924">
    <property type="term" value="F:GTPase activity"/>
    <property type="evidence" value="ECO:0007669"/>
    <property type="project" value="TreeGrafter"/>
</dbReference>
<accession>A0A9Q1ASM4</accession>
<dbReference type="EMBL" id="JAPFRF010000019">
    <property type="protein sequence ID" value="KAJ7307519.1"/>
    <property type="molecule type" value="Genomic_DNA"/>
</dbReference>
<protein>
    <recommendedName>
        <fullName evidence="5">IRG-type G domain-containing protein</fullName>
    </recommendedName>
</protein>
<dbReference type="AlphaFoldDB" id="A0A9Q1ASM4"/>
<dbReference type="InterPro" id="IPR007743">
    <property type="entry name" value="Immunity-related_GTPase-like"/>
</dbReference>
<gene>
    <name evidence="6" type="ORF">JRQ81_009543</name>
</gene>
<dbReference type="GO" id="GO:0005525">
    <property type="term" value="F:GTP binding"/>
    <property type="evidence" value="ECO:0007669"/>
    <property type="project" value="UniProtKB-KW"/>
</dbReference>
<evidence type="ECO:0000256" key="1">
    <source>
        <dbReference type="ARBA" id="ARBA00005429"/>
    </source>
</evidence>
<evidence type="ECO:0000256" key="3">
    <source>
        <dbReference type="ARBA" id="ARBA00022801"/>
    </source>
</evidence>
<evidence type="ECO:0000259" key="5">
    <source>
        <dbReference type="PROSITE" id="PS51716"/>
    </source>
</evidence>
<dbReference type="PROSITE" id="PS51716">
    <property type="entry name" value="G_IRG"/>
    <property type="match status" value="1"/>
</dbReference>
<name>A0A9Q1ASM4_9SAUR</name>
<proteinExistence type="inferred from homology"/>
<dbReference type="SUPFAM" id="SSF52540">
    <property type="entry name" value="P-loop containing nucleoside triphosphate hydrolases"/>
    <property type="match status" value="1"/>
</dbReference>